<evidence type="ECO:0000313" key="2">
    <source>
        <dbReference type="EMBL" id="GGZ81027.1"/>
    </source>
</evidence>
<accession>A0A918R033</accession>
<reference evidence="2" key="1">
    <citation type="journal article" date="2014" name="Int. J. Syst. Evol. Microbiol.">
        <title>Complete genome sequence of Corynebacterium casei LMG S-19264T (=DSM 44701T), isolated from a smear-ripened cheese.</title>
        <authorList>
            <consortium name="US DOE Joint Genome Institute (JGI-PGF)"/>
            <person name="Walter F."/>
            <person name="Albersmeier A."/>
            <person name="Kalinowski J."/>
            <person name="Ruckert C."/>
        </authorList>
    </citation>
    <scope>NUCLEOTIDE SEQUENCE</scope>
    <source>
        <strain evidence="2">KCTC 12710</strain>
    </source>
</reference>
<dbReference type="InterPro" id="IPR001296">
    <property type="entry name" value="Glyco_trans_1"/>
</dbReference>
<dbReference type="PANTHER" id="PTHR12526:SF630">
    <property type="entry name" value="GLYCOSYLTRANSFERASE"/>
    <property type="match status" value="1"/>
</dbReference>
<dbReference type="AlphaFoldDB" id="A0A918R033"/>
<name>A0A918R033_9FLAO</name>
<dbReference type="SUPFAM" id="SSF53756">
    <property type="entry name" value="UDP-Glycosyltransferase/glycogen phosphorylase"/>
    <property type="match status" value="1"/>
</dbReference>
<organism evidence="2 3">
    <name type="scientific">Algibacter mikhailovii</name>
    <dbReference type="NCBI Taxonomy" id="425498"/>
    <lineage>
        <taxon>Bacteria</taxon>
        <taxon>Pseudomonadati</taxon>
        <taxon>Bacteroidota</taxon>
        <taxon>Flavobacteriia</taxon>
        <taxon>Flavobacteriales</taxon>
        <taxon>Flavobacteriaceae</taxon>
        <taxon>Algibacter</taxon>
    </lineage>
</organism>
<dbReference type="Pfam" id="PF00534">
    <property type="entry name" value="Glycos_transf_1"/>
    <property type="match status" value="1"/>
</dbReference>
<dbReference type="CDD" id="cd03801">
    <property type="entry name" value="GT4_PimA-like"/>
    <property type="match status" value="1"/>
</dbReference>
<comment type="caution">
    <text evidence="2">The sequence shown here is derived from an EMBL/GenBank/DDBJ whole genome shotgun (WGS) entry which is preliminary data.</text>
</comment>
<dbReference type="PANTHER" id="PTHR12526">
    <property type="entry name" value="GLYCOSYLTRANSFERASE"/>
    <property type="match status" value="1"/>
</dbReference>
<dbReference type="Gene3D" id="3.40.50.2000">
    <property type="entry name" value="Glycogen Phosphorylase B"/>
    <property type="match status" value="2"/>
</dbReference>
<protein>
    <recommendedName>
        <fullName evidence="1">Glycosyl transferase family 1 domain-containing protein</fullName>
    </recommendedName>
</protein>
<reference evidence="2" key="2">
    <citation type="submission" date="2020-09" db="EMBL/GenBank/DDBJ databases">
        <authorList>
            <person name="Sun Q."/>
            <person name="Kim S."/>
        </authorList>
    </citation>
    <scope>NUCLEOTIDE SEQUENCE</scope>
    <source>
        <strain evidence="2">KCTC 12710</strain>
    </source>
</reference>
<keyword evidence="3" id="KW-1185">Reference proteome</keyword>
<dbReference type="EMBL" id="BMWZ01000004">
    <property type="protein sequence ID" value="GGZ81027.1"/>
    <property type="molecule type" value="Genomic_DNA"/>
</dbReference>
<evidence type="ECO:0000259" key="1">
    <source>
        <dbReference type="Pfam" id="PF00534"/>
    </source>
</evidence>
<gene>
    <name evidence="2" type="ORF">GCM10007028_18070</name>
</gene>
<dbReference type="Proteomes" id="UP000636004">
    <property type="component" value="Unassembled WGS sequence"/>
</dbReference>
<evidence type="ECO:0000313" key="3">
    <source>
        <dbReference type="Proteomes" id="UP000636004"/>
    </source>
</evidence>
<proteinExistence type="predicted"/>
<feature type="domain" description="Glycosyl transferase family 1" evidence="1">
    <location>
        <begin position="204"/>
        <end position="356"/>
    </location>
</feature>
<dbReference type="GO" id="GO:0016757">
    <property type="term" value="F:glycosyltransferase activity"/>
    <property type="evidence" value="ECO:0007669"/>
    <property type="project" value="InterPro"/>
</dbReference>
<dbReference type="RefSeq" id="WP_189360469.1">
    <property type="nucleotide sequence ID" value="NZ_BMWZ01000004.1"/>
</dbReference>
<sequence>MSKTKKIDVLHVVRTFGDKNQPYTTHLLNSINSYSNLKHIVVSDLVYELPSNIEVLSISSSRINKLQVGSIPYIVKSLADNNLKDSLTGLSFKMKIKFLLKWKKLILSDSRLIHLHHLQVVDSRILTYLNTKNIPIVCSLRGRDILINTRNKEGSKAFKKNLNSINHIHVISSFLKKRLFELTNSISTSVVYRGGNLPLEENIKKVFNINLNKPIKVIVIGRLVWEKGHVYLLDSIKRLRDSGIDIKMDIYGEGIFYEFIEYRISQLGLTEYVCLKGYLENELLRKKYKEYDFSIQPSLSEALSNGLLDLTFHNIPCVISNVGGMPEIIEDGINGIVYDINNTEAIDEAILKIVDLDFEALCYHNVGLRKKFSLDNEIKGLETIYQEYLN</sequence>